<feature type="chain" id="PRO_5037598613" description="Tricarboxylic transport membrane protein" evidence="2">
    <location>
        <begin position="22"/>
        <end position="324"/>
    </location>
</feature>
<feature type="signal peptide" evidence="2">
    <location>
        <begin position="1"/>
        <end position="21"/>
    </location>
</feature>
<evidence type="ECO:0000256" key="2">
    <source>
        <dbReference type="SAM" id="SignalP"/>
    </source>
</evidence>
<evidence type="ECO:0000313" key="3">
    <source>
        <dbReference type="EMBL" id="GGK21174.1"/>
    </source>
</evidence>
<comment type="caution">
    <text evidence="3">The sequence shown here is derived from an EMBL/GenBank/DDBJ whole genome shotgun (WGS) entry which is preliminary data.</text>
</comment>
<dbReference type="Proteomes" id="UP000600449">
    <property type="component" value="Unassembled WGS sequence"/>
</dbReference>
<dbReference type="Gene3D" id="3.40.190.10">
    <property type="entry name" value="Periplasmic binding protein-like II"/>
    <property type="match status" value="1"/>
</dbReference>
<dbReference type="InterPro" id="IPR042100">
    <property type="entry name" value="Bug_dom1"/>
</dbReference>
<keyword evidence="4" id="KW-1185">Reference proteome</keyword>
<dbReference type="CDD" id="cd07012">
    <property type="entry name" value="PBP2_Bug_TTT"/>
    <property type="match status" value="1"/>
</dbReference>
<proteinExistence type="inferred from homology"/>
<dbReference type="Pfam" id="PF03401">
    <property type="entry name" value="TctC"/>
    <property type="match status" value="1"/>
</dbReference>
<comment type="similarity">
    <text evidence="1">Belongs to the UPF0065 (bug) family.</text>
</comment>
<reference evidence="3 4" key="1">
    <citation type="journal article" date="2014" name="Int. J. Syst. Evol. Microbiol.">
        <title>Complete genome sequence of Corynebacterium casei LMG S-19264T (=DSM 44701T), isolated from a smear-ripened cheese.</title>
        <authorList>
            <consortium name="US DOE Joint Genome Institute (JGI-PGF)"/>
            <person name="Walter F."/>
            <person name="Albersmeier A."/>
            <person name="Kalinowski J."/>
            <person name="Ruckert C."/>
        </authorList>
    </citation>
    <scope>NUCLEOTIDE SEQUENCE [LARGE SCALE GENOMIC DNA]</scope>
    <source>
        <strain evidence="3 4">CGMCC 1.9161</strain>
    </source>
</reference>
<accession>A0A917Q4D3</accession>
<organism evidence="3 4">
    <name type="scientific">Salinarimonas ramus</name>
    <dbReference type="NCBI Taxonomy" id="690164"/>
    <lineage>
        <taxon>Bacteria</taxon>
        <taxon>Pseudomonadati</taxon>
        <taxon>Pseudomonadota</taxon>
        <taxon>Alphaproteobacteria</taxon>
        <taxon>Hyphomicrobiales</taxon>
        <taxon>Salinarimonadaceae</taxon>
        <taxon>Salinarimonas</taxon>
    </lineage>
</organism>
<dbReference type="PIRSF" id="PIRSF017082">
    <property type="entry name" value="YflP"/>
    <property type="match status" value="1"/>
</dbReference>
<protein>
    <recommendedName>
        <fullName evidence="5">Tricarboxylic transport membrane protein</fullName>
    </recommendedName>
</protein>
<dbReference type="EMBL" id="BMMF01000002">
    <property type="protein sequence ID" value="GGK21174.1"/>
    <property type="molecule type" value="Genomic_DNA"/>
</dbReference>
<dbReference type="RefSeq" id="WP_188909170.1">
    <property type="nucleotide sequence ID" value="NZ_BMMF01000002.1"/>
</dbReference>
<dbReference type="PANTHER" id="PTHR42928:SF3">
    <property type="entry name" value="UPF0065 PROTEIN YFLP"/>
    <property type="match status" value="1"/>
</dbReference>
<dbReference type="Gene3D" id="3.40.190.150">
    <property type="entry name" value="Bordetella uptake gene, domain 1"/>
    <property type="match status" value="1"/>
</dbReference>
<keyword evidence="2" id="KW-0732">Signal</keyword>
<dbReference type="PANTHER" id="PTHR42928">
    <property type="entry name" value="TRICARBOXYLATE-BINDING PROTEIN"/>
    <property type="match status" value="1"/>
</dbReference>
<dbReference type="AlphaFoldDB" id="A0A917Q4D3"/>
<dbReference type="SUPFAM" id="SSF53850">
    <property type="entry name" value="Periplasmic binding protein-like II"/>
    <property type="match status" value="1"/>
</dbReference>
<name>A0A917Q4D3_9HYPH</name>
<sequence>MIAKRLAQAALVVLVATPAVAFEPQNAECIAPANPGGGWDFTCRTVGRILDELDLVDGSVQVTNMTGAVGAVAFANVASKRADDPNLIVATSTVGITQIAQGRYPGDVDTMRWLGMLGADVGTLMVGKDAEYADANALLEAVKADPSSVVVGGSSAIGGWDHLRFLMLAQEAGVPADQLGDIRWVEFSGGGDAVTQMMGGHIDAVLTDIGEIGGFIESGDVKALAVMSDERLPAYPDIATATEQGIPATGYNWRGFYMGGDTSDEAYDGWVEILSDLYESEAWQEAAVSSGLTPIWRGGAEFEEFVRESEARTRDISKAIGVID</sequence>
<evidence type="ECO:0000313" key="4">
    <source>
        <dbReference type="Proteomes" id="UP000600449"/>
    </source>
</evidence>
<evidence type="ECO:0008006" key="5">
    <source>
        <dbReference type="Google" id="ProtNLM"/>
    </source>
</evidence>
<dbReference type="InterPro" id="IPR005064">
    <property type="entry name" value="BUG"/>
</dbReference>
<gene>
    <name evidence="3" type="ORF">GCM10011322_04780</name>
</gene>
<evidence type="ECO:0000256" key="1">
    <source>
        <dbReference type="ARBA" id="ARBA00006987"/>
    </source>
</evidence>